<name>A0ABD1XGK1_9MARC</name>
<proteinExistence type="predicted"/>
<reference evidence="2 3" key="1">
    <citation type="submission" date="2024-09" db="EMBL/GenBank/DDBJ databases">
        <title>Chromosome-scale assembly of Riccia fluitans.</title>
        <authorList>
            <person name="Paukszto L."/>
            <person name="Sawicki J."/>
            <person name="Karawczyk K."/>
            <person name="Piernik-Szablinska J."/>
            <person name="Szczecinska M."/>
            <person name="Mazdziarz M."/>
        </authorList>
    </citation>
    <scope>NUCLEOTIDE SEQUENCE [LARGE SCALE GENOMIC DNA]</scope>
    <source>
        <strain evidence="2">Rf_01</strain>
        <tissue evidence="2">Aerial parts of the thallus</tissue>
    </source>
</reference>
<evidence type="ECO:0000256" key="1">
    <source>
        <dbReference type="SAM" id="MobiDB-lite"/>
    </source>
</evidence>
<gene>
    <name evidence="2" type="ORF">R1flu_026649</name>
</gene>
<evidence type="ECO:0000313" key="3">
    <source>
        <dbReference type="Proteomes" id="UP001605036"/>
    </source>
</evidence>
<protein>
    <recommendedName>
        <fullName evidence="4">PH domain-containing protein</fullName>
    </recommendedName>
</protein>
<evidence type="ECO:0000313" key="2">
    <source>
        <dbReference type="EMBL" id="KAL2608076.1"/>
    </source>
</evidence>
<feature type="compositionally biased region" description="Acidic residues" evidence="1">
    <location>
        <begin position="169"/>
        <end position="188"/>
    </location>
</feature>
<dbReference type="AlphaFoldDB" id="A0ABD1XGK1"/>
<keyword evidence="3" id="KW-1185">Reference proteome</keyword>
<dbReference type="EMBL" id="JBHFFA010000008">
    <property type="protein sequence ID" value="KAL2608076.1"/>
    <property type="molecule type" value="Genomic_DNA"/>
</dbReference>
<dbReference type="Proteomes" id="UP001605036">
    <property type="component" value="Unassembled WGS sequence"/>
</dbReference>
<comment type="caution">
    <text evidence="2">The sequence shown here is derived from an EMBL/GenBank/DDBJ whole genome shotgun (WGS) entry which is preliminary data.</text>
</comment>
<evidence type="ECO:0008006" key="4">
    <source>
        <dbReference type="Google" id="ProtNLM"/>
    </source>
</evidence>
<organism evidence="2 3">
    <name type="scientific">Riccia fluitans</name>
    <dbReference type="NCBI Taxonomy" id="41844"/>
    <lineage>
        <taxon>Eukaryota</taxon>
        <taxon>Viridiplantae</taxon>
        <taxon>Streptophyta</taxon>
        <taxon>Embryophyta</taxon>
        <taxon>Marchantiophyta</taxon>
        <taxon>Marchantiopsida</taxon>
        <taxon>Marchantiidae</taxon>
        <taxon>Marchantiales</taxon>
        <taxon>Ricciaceae</taxon>
        <taxon>Riccia</taxon>
    </lineage>
</organism>
<sequence>MKEEANTIRKIIKYYGVRFGAKDITKEVLKTEFKIDFLQEMKLLPVQRSPTRHSLDGASTHFGVQQSSSKTLKKTRNFEQDATILFLLFTNEDDEQAEDDWFRALSLSAQSEKKVNLNFKVDPKRDSDFKFLVKKREPNETLAMRRAQDLDGDSSNVDGCQSLDKEQVMDDEGHDQEKLDDEEEISLE</sequence>
<feature type="region of interest" description="Disordered" evidence="1">
    <location>
        <begin position="145"/>
        <end position="188"/>
    </location>
</feature>
<accession>A0ABD1XGK1</accession>